<sequence>MGHENKNWKLKTLVGGLLVFGAMSVVYSYSKPLMTSNKSVVVSDNKSKATSLDEYKPLQVVKSEKTDSIEGFNTMMGLITENEAIIKIGMNRTDIEERLKKLPKNNQNEEVKFLSDASGRTYKLNLSTLEKSPVNFEDSGIISPDKTKYIYVTNENGKQAFYIVDIKSNSKKRININGTILVPEWDKNSKYMVGLGLSDLLSIVVYDVQNDEIKEFKDDSININPLAGVYSSNGEDIYFVGTNFVKNSNEKNKKTIVTEGVYKLNTVDGKVKPIMILPAAEASSLKNRIANQGFAVINEEQKVVFDGNLNGDDGLFIYDVKSKKTNKITESPGTHFVPFWLSPDENKIIYATYSGKDNTGVWSISAAKIKENELVNKILLIKNVNYYNMISQKPVWWNNDSNKVTIFESKNFSLDGRVFQEKGIVHSIYFK</sequence>
<reference evidence="2" key="1">
    <citation type="journal article" date="2019" name="Int. J. Syst. Evol. Microbiol.">
        <title>The Global Catalogue of Microorganisms (GCM) 10K type strain sequencing project: providing services to taxonomists for standard genome sequencing and annotation.</title>
        <authorList>
            <consortium name="The Broad Institute Genomics Platform"/>
            <consortium name="The Broad Institute Genome Sequencing Center for Infectious Disease"/>
            <person name="Wu L."/>
            <person name="Ma J."/>
        </authorList>
    </citation>
    <scope>NUCLEOTIDE SEQUENCE [LARGE SCALE GENOMIC DNA]</scope>
    <source>
        <strain evidence="2">JCM 1405</strain>
    </source>
</reference>
<keyword evidence="2" id="KW-1185">Reference proteome</keyword>
<organism evidence="1 2">
    <name type="scientific">Clostridium malenominatum</name>
    <dbReference type="NCBI Taxonomy" id="1539"/>
    <lineage>
        <taxon>Bacteria</taxon>
        <taxon>Bacillati</taxon>
        <taxon>Bacillota</taxon>
        <taxon>Clostridia</taxon>
        <taxon>Eubacteriales</taxon>
        <taxon>Clostridiaceae</taxon>
        <taxon>Clostridium</taxon>
    </lineage>
</organism>
<dbReference type="Gene3D" id="2.120.10.30">
    <property type="entry name" value="TolB, C-terminal domain"/>
    <property type="match status" value="2"/>
</dbReference>
<name>A0ABP3TUJ0_9CLOT</name>
<comment type="caution">
    <text evidence="1">The sequence shown here is derived from an EMBL/GenBank/DDBJ whole genome shotgun (WGS) entry which is preliminary data.</text>
</comment>
<gene>
    <name evidence="1" type="ORF">GCM10008905_01950</name>
</gene>
<dbReference type="PANTHER" id="PTHR36842">
    <property type="entry name" value="PROTEIN TOLB HOMOLOG"/>
    <property type="match status" value="1"/>
</dbReference>
<proteinExistence type="predicted"/>
<evidence type="ECO:0008006" key="3">
    <source>
        <dbReference type="Google" id="ProtNLM"/>
    </source>
</evidence>
<dbReference type="InterPro" id="IPR011042">
    <property type="entry name" value="6-blade_b-propeller_TolB-like"/>
</dbReference>
<dbReference type="Proteomes" id="UP001500339">
    <property type="component" value="Unassembled WGS sequence"/>
</dbReference>
<evidence type="ECO:0000313" key="2">
    <source>
        <dbReference type="Proteomes" id="UP001500339"/>
    </source>
</evidence>
<dbReference type="SUPFAM" id="SSF82171">
    <property type="entry name" value="DPP6 N-terminal domain-like"/>
    <property type="match status" value="1"/>
</dbReference>
<protein>
    <recommendedName>
        <fullName evidence="3">Protein TolB</fullName>
    </recommendedName>
</protein>
<accession>A0ABP3TUJ0</accession>
<evidence type="ECO:0000313" key="1">
    <source>
        <dbReference type="EMBL" id="GAA0716908.1"/>
    </source>
</evidence>
<dbReference type="EMBL" id="BAAACF010000001">
    <property type="protein sequence ID" value="GAA0716908.1"/>
    <property type="molecule type" value="Genomic_DNA"/>
</dbReference>
<dbReference type="RefSeq" id="WP_343765504.1">
    <property type="nucleotide sequence ID" value="NZ_BAAACF010000001.1"/>
</dbReference>